<name>A0A2P2NQV3_RHIMU</name>
<reference evidence="2" key="1">
    <citation type="submission" date="2018-02" db="EMBL/GenBank/DDBJ databases">
        <title>Rhizophora mucronata_Transcriptome.</title>
        <authorList>
            <person name="Meera S.P."/>
            <person name="Sreeshan A."/>
            <person name="Augustine A."/>
        </authorList>
    </citation>
    <scope>NUCLEOTIDE SEQUENCE</scope>
    <source>
        <tissue evidence="2">Leaf</tissue>
    </source>
</reference>
<accession>A0A2P2NQV3</accession>
<protein>
    <submittedName>
        <fullName evidence="2">Tubulin beta-5 chain</fullName>
    </submittedName>
</protein>
<dbReference type="EMBL" id="GGEC01064412">
    <property type="protein sequence ID" value="MBX44896.1"/>
    <property type="molecule type" value="Transcribed_RNA"/>
</dbReference>
<organism evidence="2">
    <name type="scientific">Rhizophora mucronata</name>
    <name type="common">Asiatic mangrove</name>
    <dbReference type="NCBI Taxonomy" id="61149"/>
    <lineage>
        <taxon>Eukaryota</taxon>
        <taxon>Viridiplantae</taxon>
        <taxon>Streptophyta</taxon>
        <taxon>Embryophyta</taxon>
        <taxon>Tracheophyta</taxon>
        <taxon>Spermatophyta</taxon>
        <taxon>Magnoliopsida</taxon>
        <taxon>eudicotyledons</taxon>
        <taxon>Gunneridae</taxon>
        <taxon>Pentapetalae</taxon>
        <taxon>rosids</taxon>
        <taxon>fabids</taxon>
        <taxon>Malpighiales</taxon>
        <taxon>Rhizophoraceae</taxon>
        <taxon>Rhizophora</taxon>
    </lineage>
</organism>
<evidence type="ECO:0000313" key="2">
    <source>
        <dbReference type="EMBL" id="MBX44896.1"/>
    </source>
</evidence>
<feature type="region of interest" description="Disordered" evidence="1">
    <location>
        <begin position="1"/>
        <end position="29"/>
    </location>
</feature>
<evidence type="ECO:0000256" key="1">
    <source>
        <dbReference type="SAM" id="MobiDB-lite"/>
    </source>
</evidence>
<proteinExistence type="predicted"/>
<sequence>MYLPVGSMPCSSQTTSQNLEPIWFPHCPP</sequence>
<feature type="compositionally biased region" description="Polar residues" evidence="1">
    <location>
        <begin position="9"/>
        <end position="19"/>
    </location>
</feature>
<dbReference type="AlphaFoldDB" id="A0A2P2NQV3"/>